<comment type="function">
    <text evidence="7">The globular domain of the protein is located near the polypeptide exit tunnel on the outside of the subunit, while an extended beta-hairpin is found that lines the wall of the exit tunnel in the center of the 70S ribosome.</text>
</comment>
<gene>
    <name evidence="7" type="primary">rplV</name>
    <name evidence="12" type="ORF">COV74_06910</name>
</gene>
<keyword evidence="3 7" id="KW-0694">RNA-binding</keyword>
<evidence type="ECO:0000256" key="5">
    <source>
        <dbReference type="ARBA" id="ARBA00023274"/>
    </source>
</evidence>
<dbReference type="HAMAP" id="MF_01331_B">
    <property type="entry name" value="Ribosomal_uL22_B"/>
    <property type="match status" value="1"/>
</dbReference>
<dbReference type="GO" id="GO:0019843">
    <property type="term" value="F:rRNA binding"/>
    <property type="evidence" value="ECO:0007669"/>
    <property type="project" value="UniProtKB-UniRule"/>
</dbReference>
<feature type="region of interest" description="Disordered" evidence="11">
    <location>
        <begin position="109"/>
        <end position="142"/>
    </location>
</feature>
<proteinExistence type="inferred from homology"/>
<keyword evidence="4 7" id="KW-0689">Ribosomal protein</keyword>
<dbReference type="NCBIfam" id="TIGR01044">
    <property type="entry name" value="rplV_bact"/>
    <property type="match status" value="1"/>
</dbReference>
<keyword evidence="2 7" id="KW-0699">rRNA-binding</keyword>
<evidence type="ECO:0000256" key="11">
    <source>
        <dbReference type="SAM" id="MobiDB-lite"/>
    </source>
</evidence>
<organism evidence="12 13">
    <name type="scientific">Candidatus Abzuiibacterium crystallinum</name>
    <dbReference type="NCBI Taxonomy" id="1974748"/>
    <lineage>
        <taxon>Bacteria</taxon>
        <taxon>Pseudomonadati</taxon>
        <taxon>Candidatus Omnitrophota</taxon>
        <taxon>Candidatus Abzuiibacterium</taxon>
    </lineage>
</organism>
<dbReference type="GO" id="GO:0022625">
    <property type="term" value="C:cytosolic large ribosomal subunit"/>
    <property type="evidence" value="ECO:0007669"/>
    <property type="project" value="TreeGrafter"/>
</dbReference>
<accession>A0A2H0LNJ3</accession>
<comment type="subunit">
    <text evidence="7 9">Part of the 50S ribosomal subunit.</text>
</comment>
<comment type="function">
    <text evidence="7 10">This protein binds specifically to 23S rRNA; its binding is stimulated by other ribosomal proteins, e.g., L4, L17, and L20. It is important during the early stages of 50S assembly. It makes multiple contacts with different domains of the 23S rRNA in the assembled 50S subunit and ribosome.</text>
</comment>
<dbReference type="Gene3D" id="3.90.470.10">
    <property type="entry name" value="Ribosomal protein L22/L17"/>
    <property type="match status" value="1"/>
</dbReference>
<dbReference type="GO" id="GO:0003735">
    <property type="term" value="F:structural constituent of ribosome"/>
    <property type="evidence" value="ECO:0007669"/>
    <property type="project" value="InterPro"/>
</dbReference>
<evidence type="ECO:0000256" key="3">
    <source>
        <dbReference type="ARBA" id="ARBA00022884"/>
    </source>
</evidence>
<name>A0A2H0LNJ3_9BACT</name>
<keyword evidence="5 7" id="KW-0687">Ribonucleoprotein</keyword>
<dbReference type="InterPro" id="IPR018260">
    <property type="entry name" value="Ribosomal_uL22_CS"/>
</dbReference>
<comment type="caution">
    <text evidence="12">The sequence shown here is derived from an EMBL/GenBank/DDBJ whole genome shotgun (WGS) entry which is preliminary data.</text>
</comment>
<evidence type="ECO:0000256" key="9">
    <source>
        <dbReference type="RuleBase" id="RU004006"/>
    </source>
</evidence>
<dbReference type="PANTHER" id="PTHR13501:SF8">
    <property type="entry name" value="LARGE RIBOSOMAL SUBUNIT PROTEIN UL22M"/>
    <property type="match status" value="1"/>
</dbReference>
<evidence type="ECO:0000256" key="8">
    <source>
        <dbReference type="RuleBase" id="RU004005"/>
    </source>
</evidence>
<sequence length="142" mass="15614">MARAVTRYVRIAPRKVRVILGAIRRQSVGSAFSILDNMPKKAARIVNKTLKSAVANAKHKKMDESRLIVRYAFADGGPTLKRFRPRSMGRADSILKRTSHVTVVVEEGIRQFSKPNAPDQGKAGAQKSTKKESKKKLAGTAS</sequence>
<dbReference type="AlphaFoldDB" id="A0A2H0LNJ3"/>
<dbReference type="Pfam" id="PF00237">
    <property type="entry name" value="Ribosomal_L22"/>
    <property type="match status" value="1"/>
</dbReference>
<evidence type="ECO:0000256" key="6">
    <source>
        <dbReference type="ARBA" id="ARBA00035207"/>
    </source>
</evidence>
<dbReference type="InterPro" id="IPR001063">
    <property type="entry name" value="Ribosomal_uL22"/>
</dbReference>
<dbReference type="PROSITE" id="PS00464">
    <property type="entry name" value="RIBOSOMAL_L22"/>
    <property type="match status" value="1"/>
</dbReference>
<evidence type="ECO:0000313" key="13">
    <source>
        <dbReference type="Proteomes" id="UP000230859"/>
    </source>
</evidence>
<dbReference type="GO" id="GO:0006412">
    <property type="term" value="P:translation"/>
    <property type="evidence" value="ECO:0007669"/>
    <property type="project" value="UniProtKB-UniRule"/>
</dbReference>
<reference evidence="12 13" key="1">
    <citation type="submission" date="2017-09" db="EMBL/GenBank/DDBJ databases">
        <title>Depth-based differentiation of microbial function through sediment-hosted aquifers and enrichment of novel symbionts in the deep terrestrial subsurface.</title>
        <authorList>
            <person name="Probst A.J."/>
            <person name="Ladd B."/>
            <person name="Jarett J.K."/>
            <person name="Geller-Mcgrath D.E."/>
            <person name="Sieber C.M."/>
            <person name="Emerson J.B."/>
            <person name="Anantharaman K."/>
            <person name="Thomas B.C."/>
            <person name="Malmstrom R."/>
            <person name="Stieglmeier M."/>
            <person name="Klingl A."/>
            <person name="Woyke T."/>
            <person name="Ryan C.M."/>
            <person name="Banfield J.F."/>
        </authorList>
    </citation>
    <scope>NUCLEOTIDE SEQUENCE [LARGE SCALE GENOMIC DNA]</scope>
    <source>
        <strain evidence="12">CG11_big_fil_rev_8_21_14_0_20_45_26</strain>
    </source>
</reference>
<evidence type="ECO:0000256" key="4">
    <source>
        <dbReference type="ARBA" id="ARBA00022980"/>
    </source>
</evidence>
<evidence type="ECO:0000256" key="1">
    <source>
        <dbReference type="ARBA" id="ARBA00009451"/>
    </source>
</evidence>
<dbReference type="InterPro" id="IPR047867">
    <property type="entry name" value="Ribosomal_uL22_bac/org-type"/>
</dbReference>
<dbReference type="SUPFAM" id="SSF54843">
    <property type="entry name" value="Ribosomal protein L22"/>
    <property type="match status" value="1"/>
</dbReference>
<dbReference type="PANTHER" id="PTHR13501">
    <property type="entry name" value="CHLOROPLAST 50S RIBOSOMAL PROTEIN L22-RELATED"/>
    <property type="match status" value="1"/>
</dbReference>
<evidence type="ECO:0000256" key="7">
    <source>
        <dbReference type="HAMAP-Rule" id="MF_01331"/>
    </source>
</evidence>
<feature type="compositionally biased region" description="Basic residues" evidence="11">
    <location>
        <begin position="132"/>
        <end position="142"/>
    </location>
</feature>
<evidence type="ECO:0000313" key="12">
    <source>
        <dbReference type="EMBL" id="PIQ85938.1"/>
    </source>
</evidence>
<dbReference type="EMBL" id="PCVY01000058">
    <property type="protein sequence ID" value="PIQ85938.1"/>
    <property type="molecule type" value="Genomic_DNA"/>
</dbReference>
<evidence type="ECO:0000256" key="10">
    <source>
        <dbReference type="RuleBase" id="RU004008"/>
    </source>
</evidence>
<protein>
    <recommendedName>
        <fullName evidence="6 7">Large ribosomal subunit protein uL22</fullName>
    </recommendedName>
</protein>
<evidence type="ECO:0000256" key="2">
    <source>
        <dbReference type="ARBA" id="ARBA00022730"/>
    </source>
</evidence>
<comment type="similarity">
    <text evidence="1 7 8">Belongs to the universal ribosomal protein uL22 family.</text>
</comment>
<dbReference type="InterPro" id="IPR036394">
    <property type="entry name" value="Ribosomal_uL22_sf"/>
</dbReference>
<dbReference type="Proteomes" id="UP000230859">
    <property type="component" value="Unassembled WGS sequence"/>
</dbReference>
<dbReference type="InterPro" id="IPR005727">
    <property type="entry name" value="Ribosomal_uL22_bac/chlpt-type"/>
</dbReference>
<dbReference type="CDD" id="cd00336">
    <property type="entry name" value="Ribosomal_L22"/>
    <property type="match status" value="1"/>
</dbReference>